<name>A0A1H7L488_OLID1</name>
<dbReference type="Proteomes" id="UP000199421">
    <property type="component" value="Unassembled WGS sequence"/>
</dbReference>
<gene>
    <name evidence="1" type="ORF">SAMN05661044_01553</name>
</gene>
<dbReference type="STRING" id="407022.SAMN05661044_01553"/>
<dbReference type="SUPFAM" id="SSF52402">
    <property type="entry name" value="Adenine nucleotide alpha hydrolases-like"/>
    <property type="match status" value="1"/>
</dbReference>
<evidence type="ECO:0008006" key="3">
    <source>
        <dbReference type="Google" id="ProtNLM"/>
    </source>
</evidence>
<dbReference type="RefSeq" id="WP_093321425.1">
    <property type="nucleotide sequence ID" value="NZ_FOAF01000001.1"/>
</dbReference>
<dbReference type="OrthoDB" id="1522603at2"/>
<reference evidence="2" key="1">
    <citation type="submission" date="2016-10" db="EMBL/GenBank/DDBJ databases">
        <authorList>
            <person name="Varghese N."/>
            <person name="Submissions S."/>
        </authorList>
    </citation>
    <scope>NUCLEOTIDE SEQUENCE [LARGE SCALE GENOMIC DNA]</scope>
    <source>
        <strain evidence="2">DSM 18733</strain>
    </source>
</reference>
<accession>A0A1H7L488</accession>
<evidence type="ECO:0000313" key="1">
    <source>
        <dbReference type="EMBL" id="SEK93883.1"/>
    </source>
</evidence>
<proteinExistence type="predicted"/>
<dbReference type="EMBL" id="FOAF01000001">
    <property type="protein sequence ID" value="SEK93883.1"/>
    <property type="molecule type" value="Genomic_DNA"/>
</dbReference>
<sequence length="265" mass="29729">MISSNTVLVPVDLTEQTKEIATEVLNIAQNFSWAIYFVHPFSQEEISSERDPDQSMEELLTSMRTIFSNSMIQGEAVQGDLSDVVVNITATEEITLIILVHDDIKNLQYSTVVGPLSSLMEKCSTPILTIPDINKLKNLRHIGLMSSFHPSEIESLQVVDDLFNHLIAIIAFHIYTKNAEQVNAQMQQWELDVAGNVSSNNFKFITYHADDVLSGVESVITAYHLDLLVITSIAKSFIETLFSKNILKEFINHPLITPTLFIKCS</sequence>
<evidence type="ECO:0000313" key="2">
    <source>
        <dbReference type="Proteomes" id="UP000199421"/>
    </source>
</evidence>
<dbReference type="AlphaFoldDB" id="A0A1H7L488"/>
<dbReference type="Gene3D" id="3.40.50.12370">
    <property type="match status" value="1"/>
</dbReference>
<organism evidence="1 2">
    <name type="scientific">Olivibacter domesticus</name>
    <name type="common">Pseudosphingobacterium domesticum</name>
    <dbReference type="NCBI Taxonomy" id="407022"/>
    <lineage>
        <taxon>Bacteria</taxon>
        <taxon>Pseudomonadati</taxon>
        <taxon>Bacteroidota</taxon>
        <taxon>Sphingobacteriia</taxon>
        <taxon>Sphingobacteriales</taxon>
        <taxon>Sphingobacteriaceae</taxon>
        <taxon>Olivibacter</taxon>
    </lineage>
</organism>
<keyword evidence="2" id="KW-1185">Reference proteome</keyword>
<protein>
    <recommendedName>
        <fullName evidence="3">Nucleotide-binding universal stress protein, UspA family</fullName>
    </recommendedName>
</protein>